<reference evidence="1" key="1">
    <citation type="journal article" date="2020" name="BMC Genomics">
        <title>Correction to: Identification and distribution of gene clusters required for synthesis of sphingolipid metabolism inhibitors in diverse species of the filamentous fungus Fusarium.</title>
        <authorList>
            <person name="Kim H.S."/>
            <person name="Lohmar J.M."/>
            <person name="Busman M."/>
            <person name="Brown D.W."/>
            <person name="Naumann T.A."/>
            <person name="Divon H.H."/>
            <person name="Lysoe E."/>
            <person name="Uhlig S."/>
            <person name="Proctor R.H."/>
        </authorList>
    </citation>
    <scope>NUCLEOTIDE SEQUENCE</scope>
    <source>
        <strain evidence="1">NRRL 45417</strain>
    </source>
</reference>
<dbReference type="AlphaFoldDB" id="A0A8H4WMN5"/>
<dbReference type="OrthoDB" id="39175at2759"/>
<protein>
    <submittedName>
        <fullName evidence="1">Uncharacterized protein</fullName>
    </submittedName>
</protein>
<evidence type="ECO:0000313" key="1">
    <source>
        <dbReference type="EMBL" id="KAF4944058.1"/>
    </source>
</evidence>
<dbReference type="EMBL" id="JABFAI010000462">
    <property type="protein sequence ID" value="KAF4944058.1"/>
    <property type="molecule type" value="Genomic_DNA"/>
</dbReference>
<organism evidence="1 2">
    <name type="scientific">Fusarium gaditjirri</name>
    <dbReference type="NCBI Taxonomy" id="282569"/>
    <lineage>
        <taxon>Eukaryota</taxon>
        <taxon>Fungi</taxon>
        <taxon>Dikarya</taxon>
        <taxon>Ascomycota</taxon>
        <taxon>Pezizomycotina</taxon>
        <taxon>Sordariomycetes</taxon>
        <taxon>Hypocreomycetidae</taxon>
        <taxon>Hypocreales</taxon>
        <taxon>Nectriaceae</taxon>
        <taxon>Fusarium</taxon>
        <taxon>Fusarium nisikadoi species complex</taxon>
    </lineage>
</organism>
<proteinExistence type="predicted"/>
<sequence length="214" mass="23621">MSVGNETLYQKQAQRSTALVIKSARAIIKLTHYIDIECSTPVWLSFYYHFIAFENLFLCILHFPALSTIQMDLSLLDVIAGYFGRLELATAAAKSFPFVCDMAQCAHATVARYQSTTLEANGRNADSGAVVVSDLAYGNSRVFSETISADAMNPEVSMNIGMFPDSFPPEVPSHMDDIDFSMHDPLLAFKDTDLSWGLLSTILRNDAITMVSEP</sequence>
<comment type="caution">
    <text evidence="1">The sequence shown here is derived from an EMBL/GenBank/DDBJ whole genome shotgun (WGS) entry which is preliminary data.</text>
</comment>
<dbReference type="Proteomes" id="UP000604273">
    <property type="component" value="Unassembled WGS sequence"/>
</dbReference>
<evidence type="ECO:0000313" key="2">
    <source>
        <dbReference type="Proteomes" id="UP000604273"/>
    </source>
</evidence>
<accession>A0A8H4WMN5</accession>
<keyword evidence="2" id="KW-1185">Reference proteome</keyword>
<name>A0A8H4WMN5_9HYPO</name>
<gene>
    <name evidence="1" type="ORF">FGADI_12940</name>
</gene>
<reference evidence="1" key="2">
    <citation type="submission" date="2020-05" db="EMBL/GenBank/DDBJ databases">
        <authorList>
            <person name="Kim H.-S."/>
            <person name="Proctor R.H."/>
            <person name="Brown D.W."/>
        </authorList>
    </citation>
    <scope>NUCLEOTIDE SEQUENCE</scope>
    <source>
        <strain evidence="1">NRRL 45417</strain>
    </source>
</reference>